<dbReference type="EMBL" id="BORT01000016">
    <property type="protein sequence ID" value="GIO48832.1"/>
    <property type="molecule type" value="Genomic_DNA"/>
</dbReference>
<dbReference type="Proteomes" id="UP000682811">
    <property type="component" value="Unassembled WGS sequence"/>
</dbReference>
<name>A0A919YI94_9BACL</name>
<accession>A0A919YI94</accession>
<protein>
    <submittedName>
        <fullName evidence="1">Uncharacterized protein</fullName>
    </submittedName>
</protein>
<sequence length="101" mass="11183">MRIIKRQQDLVILRRVGALPAALLDQGYLFQLRDELEDEIESEFCLGSHGYIVVLETGDNVRNLSNVGLNPEDGGILGSHPEYVEFHSGRSARRGGGTMNT</sequence>
<dbReference type="RefSeq" id="WP_212979446.1">
    <property type="nucleotide sequence ID" value="NZ_AP025343.1"/>
</dbReference>
<proteinExistence type="predicted"/>
<keyword evidence="2" id="KW-1185">Reference proteome</keyword>
<evidence type="ECO:0000313" key="1">
    <source>
        <dbReference type="EMBL" id="GIO48832.1"/>
    </source>
</evidence>
<dbReference type="AlphaFoldDB" id="A0A919YI94"/>
<organism evidence="1 2">
    <name type="scientific">Paenibacillus azoreducens</name>
    <dbReference type="NCBI Taxonomy" id="116718"/>
    <lineage>
        <taxon>Bacteria</taxon>
        <taxon>Bacillati</taxon>
        <taxon>Bacillota</taxon>
        <taxon>Bacilli</taxon>
        <taxon>Bacillales</taxon>
        <taxon>Paenibacillaceae</taxon>
        <taxon>Paenibacillus</taxon>
    </lineage>
</organism>
<evidence type="ECO:0000313" key="2">
    <source>
        <dbReference type="Proteomes" id="UP000682811"/>
    </source>
</evidence>
<gene>
    <name evidence="1" type="ORF">J34TS1_35970</name>
</gene>
<reference evidence="1 2" key="1">
    <citation type="submission" date="2021-03" db="EMBL/GenBank/DDBJ databases">
        <title>Antimicrobial resistance genes in bacteria isolated from Japanese honey, and their potential for conferring macrolide and lincosamide resistance in the American foulbrood pathogen Paenibacillus larvae.</title>
        <authorList>
            <person name="Okamoto M."/>
            <person name="Kumagai M."/>
            <person name="Kanamori H."/>
            <person name="Takamatsu D."/>
        </authorList>
    </citation>
    <scope>NUCLEOTIDE SEQUENCE [LARGE SCALE GENOMIC DNA]</scope>
    <source>
        <strain evidence="1 2">J34TS1</strain>
    </source>
</reference>
<comment type="caution">
    <text evidence="1">The sequence shown here is derived from an EMBL/GenBank/DDBJ whole genome shotgun (WGS) entry which is preliminary data.</text>
</comment>